<dbReference type="KEGG" id="rci:LRC381"/>
<dbReference type="Gene3D" id="3.40.50.300">
    <property type="entry name" value="P-loop containing nucleotide triphosphate hydrolases"/>
    <property type="match status" value="1"/>
</dbReference>
<keyword evidence="3" id="KW-0547">Nucleotide-binding</keyword>
<organism evidence="6 7">
    <name type="scientific">Methanocella arvoryzae (strain DSM 22066 / NBRC 105507 / MRE50)</name>
    <dbReference type="NCBI Taxonomy" id="351160"/>
    <lineage>
        <taxon>Archaea</taxon>
        <taxon>Methanobacteriati</taxon>
        <taxon>Methanobacteriota</taxon>
        <taxon>Stenosarchaea group</taxon>
        <taxon>Methanomicrobia</taxon>
        <taxon>Methanocellales</taxon>
        <taxon>Methanocellaceae</taxon>
        <taxon>Methanocella</taxon>
    </lineage>
</organism>
<dbReference type="PROSITE" id="PS00211">
    <property type="entry name" value="ABC_TRANSPORTER_1"/>
    <property type="match status" value="1"/>
</dbReference>
<evidence type="ECO:0000256" key="2">
    <source>
        <dbReference type="ARBA" id="ARBA00022448"/>
    </source>
</evidence>
<dbReference type="InterPro" id="IPR003593">
    <property type="entry name" value="AAA+_ATPase"/>
</dbReference>
<dbReference type="InterPro" id="IPR050319">
    <property type="entry name" value="ABC_transp_ATP-bind"/>
</dbReference>
<dbReference type="STRING" id="351160.LRC381"/>
<dbReference type="EMBL" id="AM114193">
    <property type="protein sequence ID" value="CAJ35344.1"/>
    <property type="molecule type" value="Genomic_DNA"/>
</dbReference>
<dbReference type="AlphaFoldDB" id="Q0W8E9"/>
<dbReference type="PROSITE" id="PS50893">
    <property type="entry name" value="ABC_TRANSPORTER_2"/>
    <property type="match status" value="1"/>
</dbReference>
<dbReference type="Proteomes" id="UP000000663">
    <property type="component" value="Chromosome"/>
</dbReference>
<dbReference type="Pfam" id="PF00005">
    <property type="entry name" value="ABC_tran"/>
    <property type="match status" value="1"/>
</dbReference>
<dbReference type="eggNOG" id="arCOG00184">
    <property type="taxonomic scope" value="Archaea"/>
</dbReference>
<name>Q0W8E9_METAR</name>
<dbReference type="InterPro" id="IPR017871">
    <property type="entry name" value="ABC_transporter-like_CS"/>
</dbReference>
<evidence type="ECO:0000313" key="6">
    <source>
        <dbReference type="EMBL" id="CAJ35344.1"/>
    </source>
</evidence>
<evidence type="ECO:0000256" key="1">
    <source>
        <dbReference type="ARBA" id="ARBA00005417"/>
    </source>
</evidence>
<dbReference type="PANTHER" id="PTHR43776">
    <property type="entry name" value="TRANSPORT ATP-BINDING PROTEIN"/>
    <property type="match status" value="1"/>
</dbReference>
<dbReference type="GO" id="GO:0055085">
    <property type="term" value="P:transmembrane transport"/>
    <property type="evidence" value="ECO:0007669"/>
    <property type="project" value="UniProtKB-ARBA"/>
</dbReference>
<comment type="similarity">
    <text evidence="1">Belongs to the ABC transporter superfamily.</text>
</comment>
<dbReference type="Pfam" id="PF08352">
    <property type="entry name" value="oligo_HPY"/>
    <property type="match status" value="1"/>
</dbReference>
<evidence type="ECO:0000256" key="4">
    <source>
        <dbReference type="ARBA" id="ARBA00022840"/>
    </source>
</evidence>
<dbReference type="NCBIfam" id="NF008453">
    <property type="entry name" value="PRK11308.1"/>
    <property type="match status" value="1"/>
</dbReference>
<dbReference type="SMART" id="SM00382">
    <property type="entry name" value="AAA"/>
    <property type="match status" value="1"/>
</dbReference>
<dbReference type="OrthoDB" id="18209at2157"/>
<dbReference type="NCBIfam" id="TIGR01727">
    <property type="entry name" value="oligo_HPY"/>
    <property type="match status" value="1"/>
</dbReference>
<gene>
    <name evidence="6" type="ORF">LRC381</name>
</gene>
<keyword evidence="2" id="KW-0813">Transport</keyword>
<dbReference type="InterPro" id="IPR027417">
    <property type="entry name" value="P-loop_NTPase"/>
</dbReference>
<reference evidence="6 7" key="1">
    <citation type="journal article" date="2006" name="Science">
        <title>Genome of rice cluster I archaea -- the key methane producers in the rice rhizosphere.</title>
        <authorList>
            <person name="Erkel C."/>
            <person name="Kube M."/>
            <person name="Reinhardt R."/>
            <person name="Liesack W."/>
        </authorList>
    </citation>
    <scope>NUCLEOTIDE SEQUENCE [LARGE SCALE GENOMIC DNA]</scope>
    <source>
        <strain evidence="7">DSM 22066 / NBRC 105507 / MRE50</strain>
    </source>
</reference>
<dbReference type="GO" id="GO:0015833">
    <property type="term" value="P:peptide transport"/>
    <property type="evidence" value="ECO:0007669"/>
    <property type="project" value="InterPro"/>
</dbReference>
<dbReference type="GO" id="GO:0016887">
    <property type="term" value="F:ATP hydrolysis activity"/>
    <property type="evidence" value="ECO:0007669"/>
    <property type="project" value="InterPro"/>
</dbReference>
<protein>
    <submittedName>
        <fullName evidence="6">ABC-type peptide transport system,ATPase component 2</fullName>
    </submittedName>
</protein>
<dbReference type="RefSeq" id="WP_012037147.1">
    <property type="nucleotide sequence ID" value="NC_009464.1"/>
</dbReference>
<evidence type="ECO:0000313" key="7">
    <source>
        <dbReference type="Proteomes" id="UP000000663"/>
    </source>
</evidence>
<sequence>MSEKLIEIKDLKVYFPIQGGIFSRTVENVKAVDGVSFYIKKGETLGLVGESGCGKTTVGRSILMLTPPTSGEVLFEGTDLICCNRADLRKLRQNMQIVFQDPNSSLNPRMLVKDIVAEPLIINGMKKGEELDRKVAQLLETVGLNPTHANRYPHEFSGGQRQRIGIARALALNPKFIVLDEPTSSLDVSVQSQILNKLEELQRDLGLTYLFISHNLIVVKYLSDRVAVMYLGKIVESAKTDDLFAEPMHPYTQALLSAIPVPDPSIKTKRIILEGDVPTPINPPKGCRFHTRCRHRMDICDKVEPEFKDIGGEHFVACHLIDKK</sequence>
<dbReference type="PANTHER" id="PTHR43776:SF7">
    <property type="entry name" value="D,D-DIPEPTIDE TRANSPORT ATP-BINDING PROTEIN DDPF-RELATED"/>
    <property type="match status" value="1"/>
</dbReference>
<keyword evidence="7" id="KW-1185">Reference proteome</keyword>
<keyword evidence="4" id="KW-0067">ATP-binding</keyword>
<dbReference type="InterPro" id="IPR013563">
    <property type="entry name" value="Oligopep_ABC_C"/>
</dbReference>
<dbReference type="PATRIC" id="fig|351160.9.peg.2904"/>
<evidence type="ECO:0000256" key="3">
    <source>
        <dbReference type="ARBA" id="ARBA00022741"/>
    </source>
</evidence>
<dbReference type="CDD" id="cd03257">
    <property type="entry name" value="ABC_NikE_OppD_transporters"/>
    <property type="match status" value="1"/>
</dbReference>
<feature type="domain" description="ABC transporter" evidence="5">
    <location>
        <begin position="6"/>
        <end position="256"/>
    </location>
</feature>
<accession>Q0W8E9</accession>
<evidence type="ECO:0000259" key="5">
    <source>
        <dbReference type="PROSITE" id="PS50893"/>
    </source>
</evidence>
<dbReference type="GO" id="GO:0005524">
    <property type="term" value="F:ATP binding"/>
    <property type="evidence" value="ECO:0007669"/>
    <property type="project" value="UniProtKB-KW"/>
</dbReference>
<dbReference type="SUPFAM" id="SSF52540">
    <property type="entry name" value="P-loop containing nucleoside triphosphate hydrolases"/>
    <property type="match status" value="1"/>
</dbReference>
<dbReference type="GeneID" id="5144378"/>
<proteinExistence type="inferred from homology"/>
<dbReference type="FunFam" id="3.40.50.300:FF:000016">
    <property type="entry name" value="Oligopeptide ABC transporter ATP-binding component"/>
    <property type="match status" value="1"/>
</dbReference>
<dbReference type="InterPro" id="IPR003439">
    <property type="entry name" value="ABC_transporter-like_ATP-bd"/>
</dbReference>